<dbReference type="GO" id="GO:0000981">
    <property type="term" value="F:DNA-binding transcription factor activity, RNA polymerase II-specific"/>
    <property type="evidence" value="ECO:0007669"/>
    <property type="project" value="TreeGrafter"/>
</dbReference>
<organism evidence="7 8">
    <name type="scientific">Massariosphaeria phaeospora</name>
    <dbReference type="NCBI Taxonomy" id="100035"/>
    <lineage>
        <taxon>Eukaryota</taxon>
        <taxon>Fungi</taxon>
        <taxon>Dikarya</taxon>
        <taxon>Ascomycota</taxon>
        <taxon>Pezizomycotina</taxon>
        <taxon>Dothideomycetes</taxon>
        <taxon>Pleosporomycetidae</taxon>
        <taxon>Pleosporales</taxon>
        <taxon>Pleosporales incertae sedis</taxon>
        <taxon>Massariosphaeria</taxon>
    </lineage>
</organism>
<dbReference type="OrthoDB" id="2687452at2759"/>
<dbReference type="GO" id="GO:0000977">
    <property type="term" value="F:RNA polymerase II transcription regulatory region sequence-specific DNA binding"/>
    <property type="evidence" value="ECO:0007669"/>
    <property type="project" value="TreeGrafter"/>
</dbReference>
<dbReference type="PANTHER" id="PTHR24409">
    <property type="entry name" value="ZINC FINGER PROTEIN 142"/>
    <property type="match status" value="1"/>
</dbReference>
<evidence type="ECO:0000256" key="2">
    <source>
        <dbReference type="ARBA" id="ARBA00022737"/>
    </source>
</evidence>
<evidence type="ECO:0000256" key="5">
    <source>
        <dbReference type="PROSITE-ProRule" id="PRU00042"/>
    </source>
</evidence>
<keyword evidence="8" id="KW-1185">Reference proteome</keyword>
<dbReference type="GO" id="GO:0008270">
    <property type="term" value="F:zinc ion binding"/>
    <property type="evidence" value="ECO:0007669"/>
    <property type="project" value="UniProtKB-KW"/>
</dbReference>
<dbReference type="PROSITE" id="PS00028">
    <property type="entry name" value="ZINC_FINGER_C2H2_1"/>
    <property type="match status" value="1"/>
</dbReference>
<dbReference type="PROSITE" id="PS50157">
    <property type="entry name" value="ZINC_FINGER_C2H2_2"/>
    <property type="match status" value="2"/>
</dbReference>
<evidence type="ECO:0000313" key="7">
    <source>
        <dbReference type="EMBL" id="KAF2865465.1"/>
    </source>
</evidence>
<dbReference type="GO" id="GO:0005634">
    <property type="term" value="C:nucleus"/>
    <property type="evidence" value="ECO:0007669"/>
    <property type="project" value="TreeGrafter"/>
</dbReference>
<evidence type="ECO:0000256" key="1">
    <source>
        <dbReference type="ARBA" id="ARBA00022723"/>
    </source>
</evidence>
<accession>A0A7C8MEY1</accession>
<dbReference type="EMBL" id="JAADJZ010000033">
    <property type="protein sequence ID" value="KAF2865465.1"/>
    <property type="molecule type" value="Genomic_DNA"/>
</dbReference>
<protein>
    <recommendedName>
        <fullName evidence="6">C2H2-type domain-containing protein</fullName>
    </recommendedName>
</protein>
<proteinExistence type="predicted"/>
<keyword evidence="4" id="KW-0862">Zinc</keyword>
<feature type="domain" description="C2H2-type" evidence="6">
    <location>
        <begin position="184"/>
        <end position="213"/>
    </location>
</feature>
<dbReference type="Gene3D" id="3.30.160.60">
    <property type="entry name" value="Classic Zinc Finger"/>
    <property type="match status" value="3"/>
</dbReference>
<evidence type="ECO:0000256" key="4">
    <source>
        <dbReference type="ARBA" id="ARBA00022833"/>
    </source>
</evidence>
<dbReference type="PANTHER" id="PTHR24409:SF413">
    <property type="entry name" value="DATILOGRAFO, ISOFORM A-RELATED"/>
    <property type="match status" value="1"/>
</dbReference>
<keyword evidence="1" id="KW-0479">Metal-binding</keyword>
<comment type="caution">
    <text evidence="7">The sequence shown here is derived from an EMBL/GenBank/DDBJ whole genome shotgun (WGS) entry which is preliminary data.</text>
</comment>
<keyword evidence="3 5" id="KW-0863">Zinc-finger</keyword>
<keyword evidence="2" id="KW-0677">Repeat</keyword>
<dbReference type="AlphaFoldDB" id="A0A7C8MEY1"/>
<dbReference type="SUPFAM" id="SSF57667">
    <property type="entry name" value="beta-beta-alpha zinc fingers"/>
    <property type="match status" value="1"/>
</dbReference>
<evidence type="ECO:0000256" key="3">
    <source>
        <dbReference type="ARBA" id="ARBA00022771"/>
    </source>
</evidence>
<sequence>MTDDLVGDALGHAADISPTIRDVAGFYQPLPSENIDLVAYSGQTPWIPDATNEAWLSGPDVAVNPYVHMDDYDMQLSMASPWILVPMQPPTKPYLSAQWWTDPMMTPSEQQSRVSVASTGANTEVHVCVVCKLEVKSHIQLVFHARRTSHATLICRMKPCTFKTYSYANEFYYDHMRTDHPDTHTCDECTQSFRSQVQLNFHASDMGHAAFKCRHTNCGKTFARLDTYDRHQKSHDEDAPRHPCKYCKKYRGLNGFKRKDHLTQHLRGYHHIGEHVINGHEAWGRTLACPHKDCPEYRESQYWEDRTFVWNDRAFTKRADYVSHMRKIHDESEFSCPEFGCDRVGKKGYFRRADLRTHLKKVHGTDGSFAGDEE</sequence>
<dbReference type="Proteomes" id="UP000481861">
    <property type="component" value="Unassembled WGS sequence"/>
</dbReference>
<dbReference type="InterPro" id="IPR036236">
    <property type="entry name" value="Znf_C2H2_sf"/>
</dbReference>
<reference evidence="7 8" key="1">
    <citation type="submission" date="2020-01" db="EMBL/GenBank/DDBJ databases">
        <authorList>
            <consortium name="DOE Joint Genome Institute"/>
            <person name="Haridas S."/>
            <person name="Albert R."/>
            <person name="Binder M."/>
            <person name="Bloem J."/>
            <person name="Labutti K."/>
            <person name="Salamov A."/>
            <person name="Andreopoulos B."/>
            <person name="Baker S.E."/>
            <person name="Barry K."/>
            <person name="Bills G."/>
            <person name="Bluhm B.H."/>
            <person name="Cannon C."/>
            <person name="Castanera R."/>
            <person name="Culley D.E."/>
            <person name="Daum C."/>
            <person name="Ezra D."/>
            <person name="Gonzalez J.B."/>
            <person name="Henrissat B."/>
            <person name="Kuo A."/>
            <person name="Liang C."/>
            <person name="Lipzen A."/>
            <person name="Lutzoni F."/>
            <person name="Magnuson J."/>
            <person name="Mondo S."/>
            <person name="Nolan M."/>
            <person name="Ohm R."/>
            <person name="Pangilinan J."/>
            <person name="Park H.-J.H."/>
            <person name="Ramirez L."/>
            <person name="Alfaro M."/>
            <person name="Sun H."/>
            <person name="Tritt A."/>
            <person name="Yoshinaga Y."/>
            <person name="Zwiers L.-H.L."/>
            <person name="Turgeon B.G."/>
            <person name="Goodwin S.B."/>
            <person name="Spatafora J.W."/>
            <person name="Crous P.W."/>
            <person name="Grigoriev I.V."/>
        </authorList>
    </citation>
    <scope>NUCLEOTIDE SEQUENCE [LARGE SCALE GENOMIC DNA]</scope>
    <source>
        <strain evidence="7 8">CBS 611.86</strain>
    </source>
</reference>
<dbReference type="InterPro" id="IPR013087">
    <property type="entry name" value="Znf_C2H2_type"/>
</dbReference>
<evidence type="ECO:0000259" key="6">
    <source>
        <dbReference type="PROSITE" id="PS50157"/>
    </source>
</evidence>
<name>A0A7C8MEY1_9PLEO</name>
<feature type="domain" description="C2H2-type" evidence="6">
    <location>
        <begin position="211"/>
        <end position="240"/>
    </location>
</feature>
<evidence type="ECO:0000313" key="8">
    <source>
        <dbReference type="Proteomes" id="UP000481861"/>
    </source>
</evidence>
<dbReference type="SMART" id="SM00355">
    <property type="entry name" value="ZnF_C2H2"/>
    <property type="match status" value="6"/>
</dbReference>
<gene>
    <name evidence="7" type="ORF">BDV95DRAFT_586467</name>
</gene>